<dbReference type="InterPro" id="IPR003313">
    <property type="entry name" value="AraC-bd"/>
</dbReference>
<dbReference type="PANTHER" id="PTHR46796:SF2">
    <property type="entry name" value="TRANSCRIPTIONAL REGULATORY PROTEIN"/>
    <property type="match status" value="1"/>
</dbReference>
<name>A0A5E6V2L8_PSEFL</name>
<evidence type="ECO:0000256" key="1">
    <source>
        <dbReference type="ARBA" id="ARBA00023015"/>
    </source>
</evidence>
<dbReference type="InterPro" id="IPR018060">
    <property type="entry name" value="HTH_AraC"/>
</dbReference>
<accession>A0A5E6V2L8</accession>
<keyword evidence="3" id="KW-0804">Transcription</keyword>
<dbReference type="SUPFAM" id="SSF46689">
    <property type="entry name" value="Homeodomain-like"/>
    <property type="match status" value="2"/>
</dbReference>
<dbReference type="Gene3D" id="1.10.10.60">
    <property type="entry name" value="Homeodomain-like"/>
    <property type="match status" value="2"/>
</dbReference>
<dbReference type="InterPro" id="IPR014710">
    <property type="entry name" value="RmlC-like_jellyroll"/>
</dbReference>
<evidence type="ECO:0000313" key="5">
    <source>
        <dbReference type="EMBL" id="VVN93598.1"/>
    </source>
</evidence>
<reference evidence="5 6" key="1">
    <citation type="submission" date="2019-09" db="EMBL/GenBank/DDBJ databases">
        <authorList>
            <person name="Chandra G."/>
            <person name="Truman W A."/>
        </authorList>
    </citation>
    <scope>NUCLEOTIDE SEQUENCE [LARGE SCALE GENOMIC DNA]</scope>
    <source>
        <strain evidence="5">PS704</strain>
    </source>
</reference>
<dbReference type="EMBL" id="CABVHP010000005">
    <property type="protein sequence ID" value="VVN93598.1"/>
    <property type="molecule type" value="Genomic_DNA"/>
</dbReference>
<evidence type="ECO:0000256" key="4">
    <source>
        <dbReference type="ARBA" id="ARBA00037345"/>
    </source>
</evidence>
<keyword evidence="1" id="KW-0805">Transcription regulation</keyword>
<dbReference type="GO" id="GO:0043565">
    <property type="term" value="F:sequence-specific DNA binding"/>
    <property type="evidence" value="ECO:0007669"/>
    <property type="project" value="InterPro"/>
</dbReference>
<sequence length="292" mass="32273">MNGASHSGWPPWVAGKSMQTDQGESIRFWQTAPLAGVELLSARYIEHRFAPHVHDGYVIGMILAGAQRYRYRGAEHLAGSGTLVLINPDELHTGHKGTEDGWLYRAFYPDSGQILSLLDELELPAHHLPAFGATLYRDPDLVKGFCQLHRLLETPSTALQQQTAWREMMLSLLQRHAAVPDAGKPGKEHRAVTQAKELLQAQLAAPPSLEELAAAVNLSPFHFARVFRSATGMPPHTWLMQQRIARARALLQGGCLPLEVATQLGFADQSHLSRQFKQVYGVGPGAYRRALL</sequence>
<organism evidence="5 6">
    <name type="scientific">Pseudomonas fluorescens</name>
    <dbReference type="NCBI Taxonomy" id="294"/>
    <lineage>
        <taxon>Bacteria</taxon>
        <taxon>Pseudomonadati</taxon>
        <taxon>Pseudomonadota</taxon>
        <taxon>Gammaproteobacteria</taxon>
        <taxon>Pseudomonadales</taxon>
        <taxon>Pseudomonadaceae</taxon>
        <taxon>Pseudomonas</taxon>
    </lineage>
</organism>
<proteinExistence type="predicted"/>
<evidence type="ECO:0000256" key="2">
    <source>
        <dbReference type="ARBA" id="ARBA00023125"/>
    </source>
</evidence>
<dbReference type="InterPro" id="IPR050204">
    <property type="entry name" value="AraC_XylS_family_regulators"/>
</dbReference>
<gene>
    <name evidence="5" type="primary">rhaS_5</name>
    <name evidence="5" type="ORF">PS704_02075</name>
</gene>
<evidence type="ECO:0000313" key="6">
    <source>
        <dbReference type="Proteomes" id="UP000326557"/>
    </source>
</evidence>
<dbReference type="Pfam" id="PF12833">
    <property type="entry name" value="HTH_18"/>
    <property type="match status" value="1"/>
</dbReference>
<dbReference type="GO" id="GO:0003700">
    <property type="term" value="F:DNA-binding transcription factor activity"/>
    <property type="evidence" value="ECO:0007669"/>
    <property type="project" value="InterPro"/>
</dbReference>
<dbReference type="PROSITE" id="PS01124">
    <property type="entry name" value="HTH_ARAC_FAMILY_2"/>
    <property type="match status" value="1"/>
</dbReference>
<dbReference type="PANTHER" id="PTHR46796">
    <property type="entry name" value="HTH-TYPE TRANSCRIPTIONAL ACTIVATOR RHAS-RELATED"/>
    <property type="match status" value="1"/>
</dbReference>
<keyword evidence="2" id="KW-0238">DNA-binding</keyword>
<evidence type="ECO:0000256" key="3">
    <source>
        <dbReference type="ARBA" id="ARBA00023163"/>
    </source>
</evidence>
<protein>
    <submittedName>
        <fullName evidence="5">HTH-type transcriptional activator RhaS</fullName>
    </submittedName>
</protein>
<comment type="function">
    <text evidence="4">Regulatory protein of the TOL plasmid xyl operons. XylS activates the xylXYZLTEGFJQKIH operon required for the degradation of toluene, m-xylene and p-xylene.</text>
</comment>
<dbReference type="Pfam" id="PF02311">
    <property type="entry name" value="AraC_binding"/>
    <property type="match status" value="1"/>
</dbReference>
<dbReference type="AlphaFoldDB" id="A0A5E6V2L8"/>
<dbReference type="SUPFAM" id="SSF51215">
    <property type="entry name" value="Regulatory protein AraC"/>
    <property type="match status" value="1"/>
</dbReference>
<dbReference type="SMART" id="SM00342">
    <property type="entry name" value="HTH_ARAC"/>
    <property type="match status" value="1"/>
</dbReference>
<dbReference type="Proteomes" id="UP000326557">
    <property type="component" value="Unassembled WGS sequence"/>
</dbReference>
<dbReference type="InterPro" id="IPR037923">
    <property type="entry name" value="HTH-like"/>
</dbReference>
<dbReference type="Gene3D" id="2.60.120.10">
    <property type="entry name" value="Jelly Rolls"/>
    <property type="match status" value="1"/>
</dbReference>
<dbReference type="InterPro" id="IPR009057">
    <property type="entry name" value="Homeodomain-like_sf"/>
</dbReference>